<dbReference type="PANTHER" id="PTHR31683:SF169">
    <property type="entry name" value="PECTATE LYASE"/>
    <property type="match status" value="1"/>
</dbReference>
<dbReference type="AlphaFoldDB" id="A0A817B930"/>
<proteinExistence type="inferred from homology"/>
<dbReference type="InterPro" id="IPR012334">
    <property type="entry name" value="Pectin_lyas_fold"/>
</dbReference>
<organism evidence="4">
    <name type="scientific">Brassica napus</name>
    <name type="common">Rape</name>
    <dbReference type="NCBI Taxonomy" id="3708"/>
    <lineage>
        <taxon>Eukaryota</taxon>
        <taxon>Viridiplantae</taxon>
        <taxon>Streptophyta</taxon>
        <taxon>Embryophyta</taxon>
        <taxon>Tracheophyta</taxon>
        <taxon>Spermatophyta</taxon>
        <taxon>Magnoliopsida</taxon>
        <taxon>eudicotyledons</taxon>
        <taxon>Gunneridae</taxon>
        <taxon>Pentapetalae</taxon>
        <taxon>rosids</taxon>
        <taxon>malvids</taxon>
        <taxon>Brassicales</taxon>
        <taxon>Brassicaceae</taxon>
        <taxon>Brassiceae</taxon>
        <taxon>Brassica</taxon>
    </lineage>
</organism>
<name>A0A817B930_BRANA</name>
<dbReference type="EMBL" id="HG994364">
    <property type="protein sequence ID" value="CAF2361224.1"/>
    <property type="molecule type" value="Genomic_DNA"/>
</dbReference>
<gene>
    <name evidence="4" type="ORF">DARMORV10_A10P31860.1</name>
</gene>
<reference evidence="4" key="1">
    <citation type="submission" date="2021-01" db="EMBL/GenBank/DDBJ databases">
        <authorList>
            <consortium name="Genoscope - CEA"/>
            <person name="William W."/>
        </authorList>
    </citation>
    <scope>NUCLEOTIDE SEQUENCE</scope>
</reference>
<dbReference type="PRINTS" id="PR00807">
    <property type="entry name" value="AMBALLERGEN"/>
</dbReference>
<keyword evidence="2" id="KW-0732">Signal</keyword>
<dbReference type="InterPro" id="IPR045032">
    <property type="entry name" value="PEL"/>
</dbReference>
<evidence type="ECO:0000313" key="4">
    <source>
        <dbReference type="EMBL" id="CAF2361224.1"/>
    </source>
</evidence>
<protein>
    <submittedName>
        <fullName evidence="4">(rape) hypothetical protein</fullName>
    </submittedName>
</protein>
<evidence type="ECO:0000256" key="1">
    <source>
        <dbReference type="ARBA" id="ARBA00010980"/>
    </source>
</evidence>
<keyword evidence="3" id="KW-0472">Membrane</keyword>
<keyword evidence="3" id="KW-0812">Transmembrane</keyword>
<evidence type="ECO:0000256" key="3">
    <source>
        <dbReference type="SAM" id="Phobius"/>
    </source>
</evidence>
<dbReference type="InterPro" id="IPR018082">
    <property type="entry name" value="AmbAllergen"/>
</dbReference>
<dbReference type="PANTHER" id="PTHR31683">
    <property type="entry name" value="PECTATE LYASE 18-RELATED"/>
    <property type="match status" value="1"/>
</dbReference>
<keyword evidence="3" id="KW-1133">Transmembrane helix</keyword>
<evidence type="ECO:0000256" key="2">
    <source>
        <dbReference type="ARBA" id="ARBA00022729"/>
    </source>
</evidence>
<dbReference type="Proteomes" id="UP001295469">
    <property type="component" value="Chromosome A10"/>
</dbReference>
<dbReference type="GO" id="GO:0030570">
    <property type="term" value="F:pectate lyase activity"/>
    <property type="evidence" value="ECO:0007669"/>
    <property type="project" value="InterPro"/>
</dbReference>
<comment type="similarity">
    <text evidence="1">Belongs to the polysaccharide lyase 1 family.</text>
</comment>
<dbReference type="Gene3D" id="2.160.20.10">
    <property type="entry name" value="Single-stranded right-handed beta-helix, Pectin lyase-like"/>
    <property type="match status" value="1"/>
</dbReference>
<sequence>MIEYFPQVKRGVLFAGYDYFDQKKTLTPSQVTKRVDTNEKHWGKWNWRTDGDVMVNGAFFVPSGDGVSLAYARATSLQAKAAGFIDQLTVNAGVFGDPSGRNGQGGGFPGITDGGGTITRGYSKGGPGGGGRDSDGGIFSMIFGSNTNAAAAALRPGQVWWILFTILLNWYFSNHRR</sequence>
<accession>A0A817B930</accession>
<feature type="transmembrane region" description="Helical" evidence="3">
    <location>
        <begin position="153"/>
        <end position="172"/>
    </location>
</feature>